<evidence type="ECO:0000256" key="4">
    <source>
        <dbReference type="ARBA" id="ARBA00022679"/>
    </source>
</evidence>
<dbReference type="GO" id="GO:0006526">
    <property type="term" value="P:L-arginine biosynthetic process"/>
    <property type="evidence" value="ECO:0007669"/>
    <property type="project" value="UniProtKB-ARBA"/>
</dbReference>
<evidence type="ECO:0000313" key="9">
    <source>
        <dbReference type="Proteomes" id="UP000008229"/>
    </source>
</evidence>
<evidence type="ECO:0000256" key="3">
    <source>
        <dbReference type="ARBA" id="ARBA00022605"/>
    </source>
</evidence>
<dbReference type="AlphaFoldDB" id="D3F0G9"/>
<dbReference type="PANTHER" id="PTHR11986:SF79">
    <property type="entry name" value="ACETYLORNITHINE AMINOTRANSFERASE, MITOCHONDRIAL"/>
    <property type="match status" value="1"/>
</dbReference>
<evidence type="ECO:0000256" key="7">
    <source>
        <dbReference type="RuleBase" id="RU003560"/>
    </source>
</evidence>
<gene>
    <name evidence="8" type="ordered locus">Cwoe_3612</name>
</gene>
<accession>D3F0G9</accession>
<dbReference type="GO" id="GO:0008483">
    <property type="term" value="F:transaminase activity"/>
    <property type="evidence" value="ECO:0007669"/>
    <property type="project" value="UniProtKB-KW"/>
</dbReference>
<dbReference type="EMBL" id="CP001854">
    <property type="protein sequence ID" value="ADB52029.1"/>
    <property type="molecule type" value="Genomic_DNA"/>
</dbReference>
<dbReference type="Proteomes" id="UP000008229">
    <property type="component" value="Chromosome"/>
</dbReference>
<keyword evidence="9" id="KW-1185">Reference proteome</keyword>
<dbReference type="InterPro" id="IPR049704">
    <property type="entry name" value="Aminotrans_3_PPA_site"/>
</dbReference>
<dbReference type="InterPro" id="IPR050103">
    <property type="entry name" value="Class-III_PLP-dep_AT"/>
</dbReference>
<dbReference type="PANTHER" id="PTHR11986">
    <property type="entry name" value="AMINOTRANSFERASE CLASS III"/>
    <property type="match status" value="1"/>
</dbReference>
<dbReference type="Pfam" id="PF00202">
    <property type="entry name" value="Aminotran_3"/>
    <property type="match status" value="1"/>
</dbReference>
<sequence>MTLSDLQAIESAHVIPSYARYPVEIVRGEGTRMWDAEGAEYLDFLSGISVLNVGHCHPAVVEAVREQAGRLTHTTNLFYTEPAMRLAERLATSSLGGKVFFCNSGTEANEAALKLVRKAKPRGEIVVLHGGFHGRTYGSLSATPQESKQAPFAPLVPGFVVVQPTVAAIEAAVHEGTAAVLLEPIQGETGVHPIPDEVLLAARAACDRVGAALVFDEIQTGMGRTGTLWCYEQTPVVPDAITSAKALGGGLPIGALVTGPRLADVFAPGDHGSTFAGGPLVAAAANAAFELLADPGLLARVREHGELLKERLRALPGVENVRGRGLMVGFEVADAPAFAKRSLLEQRLVVNATGPATIRLLPPLVVTAAEIDDAVSRLARLL</sequence>
<dbReference type="eggNOG" id="COG4992">
    <property type="taxonomic scope" value="Bacteria"/>
</dbReference>
<dbReference type="PIRSF" id="PIRSF000521">
    <property type="entry name" value="Transaminase_4ab_Lys_Orn"/>
    <property type="match status" value="1"/>
</dbReference>
<keyword evidence="4 8" id="KW-0808">Transferase</keyword>
<dbReference type="PROSITE" id="PS00600">
    <property type="entry name" value="AA_TRANSFER_CLASS_3"/>
    <property type="match status" value="1"/>
</dbReference>
<dbReference type="NCBIfam" id="NF002325">
    <property type="entry name" value="PRK01278.1"/>
    <property type="match status" value="1"/>
</dbReference>
<dbReference type="OrthoDB" id="9801052at2"/>
<dbReference type="GO" id="GO:0030170">
    <property type="term" value="F:pyridoxal phosphate binding"/>
    <property type="evidence" value="ECO:0007669"/>
    <property type="project" value="InterPro"/>
</dbReference>
<dbReference type="Gene3D" id="3.90.1150.10">
    <property type="entry name" value="Aspartate Aminotransferase, domain 1"/>
    <property type="match status" value="1"/>
</dbReference>
<dbReference type="InterPro" id="IPR015421">
    <property type="entry name" value="PyrdxlP-dep_Trfase_major"/>
</dbReference>
<dbReference type="NCBIfam" id="TIGR00707">
    <property type="entry name" value="argD"/>
    <property type="match status" value="1"/>
</dbReference>
<dbReference type="InterPro" id="IPR015422">
    <property type="entry name" value="PyrdxlP-dep_Trfase_small"/>
</dbReference>
<name>D3F0G9_CONWI</name>
<evidence type="ECO:0000256" key="2">
    <source>
        <dbReference type="ARBA" id="ARBA00022576"/>
    </source>
</evidence>
<evidence type="ECO:0000256" key="1">
    <source>
        <dbReference type="ARBA" id="ARBA00001933"/>
    </source>
</evidence>
<comment type="cofactor">
    <cofactor evidence="1">
        <name>pyridoxal 5'-phosphate</name>
        <dbReference type="ChEBI" id="CHEBI:597326"/>
    </cofactor>
</comment>
<evidence type="ECO:0000256" key="5">
    <source>
        <dbReference type="ARBA" id="ARBA00022898"/>
    </source>
</evidence>
<evidence type="ECO:0000313" key="8">
    <source>
        <dbReference type="EMBL" id="ADB52029.1"/>
    </source>
</evidence>
<keyword evidence="2 8" id="KW-0032">Aminotransferase</keyword>
<evidence type="ECO:0000256" key="6">
    <source>
        <dbReference type="ARBA" id="ARBA00029440"/>
    </source>
</evidence>
<dbReference type="SUPFAM" id="SSF53383">
    <property type="entry name" value="PLP-dependent transferases"/>
    <property type="match status" value="1"/>
</dbReference>
<dbReference type="CDD" id="cd00610">
    <property type="entry name" value="OAT_like"/>
    <property type="match status" value="1"/>
</dbReference>
<dbReference type="InterPro" id="IPR004636">
    <property type="entry name" value="AcOrn/SuccOrn_fam"/>
</dbReference>
<keyword evidence="3" id="KW-0028">Amino-acid biosynthesis</keyword>
<dbReference type="InterPro" id="IPR005814">
    <property type="entry name" value="Aminotrans_3"/>
</dbReference>
<reference evidence="8 9" key="1">
    <citation type="journal article" date="2010" name="Stand. Genomic Sci.">
        <title>Complete genome sequence of Conexibacter woesei type strain (ID131577).</title>
        <authorList>
            <person name="Pukall R."/>
            <person name="Lapidus A."/>
            <person name="Glavina Del Rio T."/>
            <person name="Copeland A."/>
            <person name="Tice H."/>
            <person name="Cheng J.-F."/>
            <person name="Lucas S."/>
            <person name="Chen F."/>
            <person name="Nolan M."/>
            <person name="Bruce D."/>
            <person name="Goodwin L."/>
            <person name="Pitluck S."/>
            <person name="Mavromatis K."/>
            <person name="Ivanova N."/>
            <person name="Ovchinnikova G."/>
            <person name="Pati A."/>
            <person name="Chen A."/>
            <person name="Palaniappan K."/>
            <person name="Land M."/>
            <person name="Hauser L."/>
            <person name="Chang Y.-J."/>
            <person name="Jeffries C.D."/>
            <person name="Chain P."/>
            <person name="Meincke L."/>
            <person name="Sims D."/>
            <person name="Brettin T."/>
            <person name="Detter J.C."/>
            <person name="Rohde M."/>
            <person name="Goeker M."/>
            <person name="Bristow J."/>
            <person name="Eisen J.A."/>
            <person name="Markowitz V."/>
            <person name="Kyrpides N.C."/>
            <person name="Klenk H.-P."/>
            <person name="Hugenholtz P."/>
        </authorList>
    </citation>
    <scope>NUCLEOTIDE SEQUENCE [LARGE SCALE GENOMIC DNA]</scope>
    <source>
        <strain evidence="9">DSM 14684 / CIP 108061 / JCM 11494 / NBRC 100937 / ID131577</strain>
    </source>
</reference>
<proteinExistence type="inferred from homology"/>
<keyword evidence="5 7" id="KW-0663">Pyridoxal phosphate</keyword>
<reference evidence="9" key="2">
    <citation type="submission" date="2010-01" db="EMBL/GenBank/DDBJ databases">
        <title>The complete genome of Conexibacter woesei DSM 14684.</title>
        <authorList>
            <consortium name="US DOE Joint Genome Institute (JGI-PGF)"/>
            <person name="Lucas S."/>
            <person name="Copeland A."/>
            <person name="Lapidus A."/>
            <person name="Glavina del Rio T."/>
            <person name="Dalin E."/>
            <person name="Tice H."/>
            <person name="Bruce D."/>
            <person name="Goodwin L."/>
            <person name="Pitluck S."/>
            <person name="Kyrpides N."/>
            <person name="Mavromatis K."/>
            <person name="Ivanova N."/>
            <person name="Mikhailova N."/>
            <person name="Chertkov O."/>
            <person name="Brettin T."/>
            <person name="Detter J.C."/>
            <person name="Han C."/>
            <person name="Larimer F."/>
            <person name="Land M."/>
            <person name="Hauser L."/>
            <person name="Markowitz V."/>
            <person name="Cheng J.-F."/>
            <person name="Hugenholtz P."/>
            <person name="Woyke T."/>
            <person name="Wu D."/>
            <person name="Pukall R."/>
            <person name="Steenblock K."/>
            <person name="Schneider S."/>
            <person name="Klenk H.-P."/>
            <person name="Eisen J.A."/>
        </authorList>
    </citation>
    <scope>NUCLEOTIDE SEQUENCE [LARGE SCALE GENOMIC DNA]</scope>
    <source>
        <strain evidence="9">DSM 14684 / CIP 108061 / JCM 11494 / NBRC 100937 / ID131577</strain>
    </source>
</reference>
<dbReference type="KEGG" id="cwo:Cwoe_3612"/>
<dbReference type="FunFam" id="3.40.640.10:FF:000004">
    <property type="entry name" value="Acetylornithine aminotransferase"/>
    <property type="match status" value="1"/>
</dbReference>
<comment type="pathway">
    <text evidence="6">Amino-acid biosynthesis.</text>
</comment>
<comment type="similarity">
    <text evidence="7">Belongs to the class-III pyridoxal-phosphate-dependent aminotransferase family.</text>
</comment>
<organism evidence="8 9">
    <name type="scientific">Conexibacter woesei (strain DSM 14684 / CCUG 47730 / CIP 108061 / JCM 11494 / NBRC 100937 / ID131577)</name>
    <dbReference type="NCBI Taxonomy" id="469383"/>
    <lineage>
        <taxon>Bacteria</taxon>
        <taxon>Bacillati</taxon>
        <taxon>Actinomycetota</taxon>
        <taxon>Thermoleophilia</taxon>
        <taxon>Solirubrobacterales</taxon>
        <taxon>Conexibacteraceae</taxon>
        <taxon>Conexibacter</taxon>
    </lineage>
</organism>
<dbReference type="HOGENOM" id="CLU_016922_10_1_11"/>
<dbReference type="RefSeq" id="WP_012935080.1">
    <property type="nucleotide sequence ID" value="NC_013739.1"/>
</dbReference>
<dbReference type="GO" id="GO:0042802">
    <property type="term" value="F:identical protein binding"/>
    <property type="evidence" value="ECO:0007669"/>
    <property type="project" value="TreeGrafter"/>
</dbReference>
<dbReference type="InterPro" id="IPR015424">
    <property type="entry name" value="PyrdxlP-dep_Trfase"/>
</dbReference>
<dbReference type="Gene3D" id="3.40.640.10">
    <property type="entry name" value="Type I PLP-dependent aspartate aminotransferase-like (Major domain)"/>
    <property type="match status" value="1"/>
</dbReference>
<dbReference type="STRING" id="469383.Cwoe_3612"/>
<protein>
    <submittedName>
        <fullName evidence="8">Acetylornithine and succinylornithine aminotransferase</fullName>
    </submittedName>
</protein>